<dbReference type="SUPFAM" id="SSF53448">
    <property type="entry name" value="Nucleotide-diphospho-sugar transferases"/>
    <property type="match status" value="1"/>
</dbReference>
<evidence type="ECO:0000256" key="2">
    <source>
        <dbReference type="ARBA" id="ARBA00012387"/>
    </source>
</evidence>
<dbReference type="InterPro" id="IPR011051">
    <property type="entry name" value="RmlC_Cupin_sf"/>
</dbReference>
<keyword evidence="3 12" id="KW-0808">Transferase</keyword>
<dbReference type="GO" id="GO:0009298">
    <property type="term" value="P:GDP-mannose biosynthetic process"/>
    <property type="evidence" value="ECO:0007669"/>
    <property type="project" value="TreeGrafter"/>
</dbReference>
<name>A0A6L5QMF9_9BURK</name>
<dbReference type="RefSeq" id="WP_154369067.1">
    <property type="nucleotide sequence ID" value="NZ_WKJM01000027.1"/>
</dbReference>
<comment type="catalytic activity">
    <reaction evidence="7">
        <text>alpha-D-mannose 1-phosphate + GTP + H(+) = GDP-alpha-D-mannose + diphosphate</text>
        <dbReference type="Rhea" id="RHEA:15229"/>
        <dbReference type="ChEBI" id="CHEBI:15378"/>
        <dbReference type="ChEBI" id="CHEBI:33019"/>
        <dbReference type="ChEBI" id="CHEBI:37565"/>
        <dbReference type="ChEBI" id="CHEBI:57527"/>
        <dbReference type="ChEBI" id="CHEBI:58409"/>
        <dbReference type="EC" id="2.7.7.13"/>
    </reaction>
</comment>
<protein>
    <recommendedName>
        <fullName evidence="2">mannose-1-phosphate guanylyltransferase</fullName>
        <ecNumber evidence="2">2.7.7.13</ecNumber>
    </recommendedName>
</protein>
<sequence>MKIYPVILSGGAGTRLWPLSRAVLPKQLLPLVSDQTMLQETALRVAGWPGVQAPLIVCGNEHRFLVAEQMREIGHKPLGILLESVGRNTAPAVAAAAHFLAAQDPEAVMLVLPADHVIGDVAAFQAAVLRALPQVAQGALATFGIVPTAPETGYGYIRRGAAAGATDGLYQVASFVEKPDAETAKGFVASGDYFWNSGMFLFSAANYLRELKEFQPAMAGAVDAAFTKAYRDLDFCRLDETEFAACPSDSIDYAVMEKTRHAVVVPADIGWSDVGSWSALHDVLPADANGNVTRGDVYLDGVQNSLVRAEGRIVALIGVSDVVVVETADAVLVARKDQVQRVKQVVEHLKASDRTEHMYHTKVYRPWGSYEGIDLGERYQVKRITVNPGGKLSLQMHHHRAEHWVVVSGTASVTCGDKVTLLTENESVYIPIGTTHRLENPGKLPLHLIEVQSGSYLGEDDIVRFEDVYSRA</sequence>
<dbReference type="Proteomes" id="UP000481037">
    <property type="component" value="Unassembled WGS sequence"/>
</dbReference>
<dbReference type="InterPro" id="IPR051161">
    <property type="entry name" value="Mannose-6P_isomerase_type2"/>
</dbReference>
<dbReference type="Pfam" id="PF00483">
    <property type="entry name" value="NTP_transferase"/>
    <property type="match status" value="1"/>
</dbReference>
<evidence type="ECO:0000313" key="13">
    <source>
        <dbReference type="Proteomes" id="UP000481037"/>
    </source>
</evidence>
<dbReference type="InterPro" id="IPR029044">
    <property type="entry name" value="Nucleotide-diphossugar_trans"/>
</dbReference>
<reference evidence="12 13" key="1">
    <citation type="submission" date="2019-11" db="EMBL/GenBank/DDBJ databases">
        <title>Novel species isolated from a subtropical stream in China.</title>
        <authorList>
            <person name="Lu H."/>
        </authorList>
    </citation>
    <scope>NUCLEOTIDE SEQUENCE [LARGE SCALE GENOMIC DNA]</scope>
    <source>
        <strain evidence="12 13">FT25W</strain>
    </source>
</reference>
<accession>A0A6L5QMF9</accession>
<dbReference type="GO" id="GO:0000271">
    <property type="term" value="P:polysaccharide biosynthetic process"/>
    <property type="evidence" value="ECO:0007669"/>
    <property type="project" value="InterPro"/>
</dbReference>
<keyword evidence="12" id="KW-0413">Isomerase</keyword>
<dbReference type="EC" id="2.7.7.13" evidence="2"/>
<dbReference type="InterPro" id="IPR005835">
    <property type="entry name" value="NTP_transferase_dom"/>
</dbReference>
<dbReference type="FunFam" id="2.60.120.10:FF:000032">
    <property type="entry name" value="Mannose-1-phosphate guanylyltransferase/mannose-6-phosphate isomerase"/>
    <property type="match status" value="1"/>
</dbReference>
<evidence type="ECO:0000259" key="10">
    <source>
        <dbReference type="Pfam" id="PF01050"/>
    </source>
</evidence>
<keyword evidence="5" id="KW-0547">Nucleotide-binding</keyword>
<dbReference type="PANTHER" id="PTHR46390">
    <property type="entry name" value="MANNOSE-1-PHOSPHATE GUANYLYLTRANSFERASE"/>
    <property type="match status" value="1"/>
</dbReference>
<evidence type="ECO:0000313" key="12">
    <source>
        <dbReference type="EMBL" id="MRX10994.1"/>
    </source>
</evidence>
<dbReference type="InterPro" id="IPR049577">
    <property type="entry name" value="GMPP_N"/>
</dbReference>
<organism evidence="12 13">
    <name type="scientific">Duganella alba</name>
    <dbReference type="NCBI Taxonomy" id="2666081"/>
    <lineage>
        <taxon>Bacteria</taxon>
        <taxon>Pseudomonadati</taxon>
        <taxon>Pseudomonadota</taxon>
        <taxon>Betaproteobacteria</taxon>
        <taxon>Burkholderiales</taxon>
        <taxon>Oxalobacteraceae</taxon>
        <taxon>Telluria group</taxon>
        <taxon>Duganella</taxon>
    </lineage>
</organism>
<dbReference type="CDD" id="cd02509">
    <property type="entry name" value="GDP-M1P_Guanylyltransferase"/>
    <property type="match status" value="1"/>
</dbReference>
<dbReference type="InterPro" id="IPR001538">
    <property type="entry name" value="Man6P_isomerase-2_C"/>
</dbReference>
<dbReference type="InterPro" id="IPR014710">
    <property type="entry name" value="RmlC-like_jellyroll"/>
</dbReference>
<feature type="domain" description="MannoseP isomerase/GMP-like beta-helix" evidence="11">
    <location>
        <begin position="303"/>
        <end position="349"/>
    </location>
</feature>
<dbReference type="SUPFAM" id="SSF51182">
    <property type="entry name" value="RmlC-like cupins"/>
    <property type="match status" value="1"/>
</dbReference>
<dbReference type="EMBL" id="WKJM01000027">
    <property type="protein sequence ID" value="MRX10994.1"/>
    <property type="molecule type" value="Genomic_DNA"/>
</dbReference>
<evidence type="ECO:0000256" key="6">
    <source>
        <dbReference type="ARBA" id="ARBA00023134"/>
    </source>
</evidence>
<dbReference type="Pfam" id="PF22640">
    <property type="entry name" value="ManC_GMP_beta-helix"/>
    <property type="match status" value="1"/>
</dbReference>
<dbReference type="PANTHER" id="PTHR46390:SF1">
    <property type="entry name" value="MANNOSE-1-PHOSPHATE GUANYLYLTRANSFERASE"/>
    <property type="match status" value="1"/>
</dbReference>
<evidence type="ECO:0000259" key="9">
    <source>
        <dbReference type="Pfam" id="PF00483"/>
    </source>
</evidence>
<evidence type="ECO:0000256" key="5">
    <source>
        <dbReference type="ARBA" id="ARBA00022741"/>
    </source>
</evidence>
<dbReference type="NCBIfam" id="TIGR01479">
    <property type="entry name" value="GMP_PMI"/>
    <property type="match status" value="1"/>
</dbReference>
<dbReference type="InterPro" id="IPR006375">
    <property type="entry name" value="Man1P_GuaTrfase/Man6P_Isoase"/>
</dbReference>
<dbReference type="Gene3D" id="3.90.550.10">
    <property type="entry name" value="Spore Coat Polysaccharide Biosynthesis Protein SpsA, Chain A"/>
    <property type="match status" value="1"/>
</dbReference>
<keyword evidence="6" id="KW-0342">GTP-binding</keyword>
<gene>
    <name evidence="12" type="ORF">GJ697_24530</name>
</gene>
<proteinExistence type="inferred from homology"/>
<comment type="caution">
    <text evidence="12">The sequence shown here is derived from an EMBL/GenBank/DDBJ whole genome shotgun (WGS) entry which is preliminary data.</text>
</comment>
<dbReference type="FunFam" id="3.90.550.10:FF:000046">
    <property type="entry name" value="Mannose-1-phosphate guanylyltransferase (GDP)"/>
    <property type="match status" value="1"/>
</dbReference>
<dbReference type="Gene3D" id="2.60.120.10">
    <property type="entry name" value="Jelly Rolls"/>
    <property type="match status" value="1"/>
</dbReference>
<dbReference type="GO" id="GO:0005525">
    <property type="term" value="F:GTP binding"/>
    <property type="evidence" value="ECO:0007669"/>
    <property type="project" value="UniProtKB-KW"/>
</dbReference>
<feature type="domain" description="Mannose-6-phosphate isomerase type II C-terminal" evidence="10">
    <location>
        <begin position="353"/>
        <end position="467"/>
    </location>
</feature>
<dbReference type="GO" id="GO:0004475">
    <property type="term" value="F:mannose-1-phosphate guanylyltransferase (GTP) activity"/>
    <property type="evidence" value="ECO:0007669"/>
    <property type="project" value="UniProtKB-EC"/>
</dbReference>
<evidence type="ECO:0000256" key="1">
    <source>
        <dbReference type="ARBA" id="ARBA00006115"/>
    </source>
</evidence>
<evidence type="ECO:0000256" key="8">
    <source>
        <dbReference type="RuleBase" id="RU004190"/>
    </source>
</evidence>
<dbReference type="InterPro" id="IPR054566">
    <property type="entry name" value="ManC/GMP-like_b-helix"/>
</dbReference>
<keyword evidence="13" id="KW-1185">Reference proteome</keyword>
<dbReference type="AlphaFoldDB" id="A0A6L5QMF9"/>
<evidence type="ECO:0000256" key="3">
    <source>
        <dbReference type="ARBA" id="ARBA00022679"/>
    </source>
</evidence>
<comment type="similarity">
    <text evidence="1 8">Belongs to the mannose-6-phosphate isomerase type 2 family.</text>
</comment>
<dbReference type="GO" id="GO:0016853">
    <property type="term" value="F:isomerase activity"/>
    <property type="evidence" value="ECO:0007669"/>
    <property type="project" value="UniProtKB-KW"/>
</dbReference>
<evidence type="ECO:0000256" key="4">
    <source>
        <dbReference type="ARBA" id="ARBA00022695"/>
    </source>
</evidence>
<feature type="domain" description="Nucleotidyl transferase" evidence="9">
    <location>
        <begin position="5"/>
        <end position="287"/>
    </location>
</feature>
<evidence type="ECO:0000256" key="7">
    <source>
        <dbReference type="ARBA" id="ARBA00047343"/>
    </source>
</evidence>
<evidence type="ECO:0000259" key="11">
    <source>
        <dbReference type="Pfam" id="PF22640"/>
    </source>
</evidence>
<dbReference type="Pfam" id="PF01050">
    <property type="entry name" value="MannoseP_isomer"/>
    <property type="match status" value="1"/>
</dbReference>
<keyword evidence="4 12" id="KW-0548">Nucleotidyltransferase</keyword>
<dbReference type="CDD" id="cd02213">
    <property type="entry name" value="cupin_PMI_typeII_C"/>
    <property type="match status" value="1"/>
</dbReference>